<sequence length="160" mass="18018">MCYDCGAQGSLEKTIQTRPYLENSGLRLEVEQTVFTCANCGAEHLGVTNIEGLHDVIAAAIMDNPSRLRGPEIRFLRKHLGWSGEDFAKYFKVSPSTVSRWENGKQDLSKQGDLLLRMCVSQLDPIASYHLHDAPDLEKDADMPTRVFKSTRGRWTRASF</sequence>
<dbReference type="Pfam" id="PF01381">
    <property type="entry name" value="HTH_3"/>
    <property type="match status" value="1"/>
</dbReference>
<dbReference type="AlphaFoldDB" id="A0A0C2D5Y5"/>
<dbReference type="InterPro" id="IPR022452">
    <property type="entry name" value="MqsA"/>
</dbReference>
<dbReference type="GO" id="GO:0003677">
    <property type="term" value="F:DNA binding"/>
    <property type="evidence" value="ECO:0007669"/>
    <property type="project" value="InterPro"/>
</dbReference>
<dbReference type="InterPro" id="IPR001387">
    <property type="entry name" value="Cro/C1-type_HTH"/>
</dbReference>
<dbReference type="PROSITE" id="PS50943">
    <property type="entry name" value="HTH_CROC1"/>
    <property type="match status" value="1"/>
</dbReference>
<reference evidence="2 3" key="1">
    <citation type="submission" date="2014-12" db="EMBL/GenBank/DDBJ databases">
        <title>Genome assembly of Enhygromyxa salina DSM 15201.</title>
        <authorList>
            <person name="Sharma G."/>
            <person name="Subramanian S."/>
        </authorList>
    </citation>
    <scope>NUCLEOTIDE SEQUENCE [LARGE SCALE GENOMIC DNA]</scope>
    <source>
        <strain evidence="2 3">DSM 15201</strain>
    </source>
</reference>
<feature type="domain" description="HTH cro/C1-type" evidence="1">
    <location>
        <begin position="73"/>
        <end position="109"/>
    </location>
</feature>
<dbReference type="Proteomes" id="UP000031599">
    <property type="component" value="Unassembled WGS sequence"/>
</dbReference>
<dbReference type="EMBL" id="JMCC02000010">
    <property type="protein sequence ID" value="KIG18581.1"/>
    <property type="molecule type" value="Genomic_DNA"/>
</dbReference>
<proteinExistence type="predicted"/>
<dbReference type="Gene3D" id="1.10.260.40">
    <property type="entry name" value="lambda repressor-like DNA-binding domains"/>
    <property type="match status" value="1"/>
</dbReference>
<dbReference type="InterPro" id="IPR010982">
    <property type="entry name" value="Lambda_DNA-bd_dom_sf"/>
</dbReference>
<evidence type="ECO:0000313" key="2">
    <source>
        <dbReference type="EMBL" id="KIG18581.1"/>
    </source>
</evidence>
<accession>A0A0C2D5Y5</accession>
<name>A0A0C2D5Y5_9BACT</name>
<evidence type="ECO:0000313" key="3">
    <source>
        <dbReference type="Proteomes" id="UP000031599"/>
    </source>
</evidence>
<protein>
    <recommendedName>
        <fullName evidence="1">HTH cro/C1-type domain-containing protein</fullName>
    </recommendedName>
</protein>
<organism evidence="2 3">
    <name type="scientific">Enhygromyxa salina</name>
    <dbReference type="NCBI Taxonomy" id="215803"/>
    <lineage>
        <taxon>Bacteria</taxon>
        <taxon>Pseudomonadati</taxon>
        <taxon>Myxococcota</taxon>
        <taxon>Polyangia</taxon>
        <taxon>Nannocystales</taxon>
        <taxon>Nannocystaceae</taxon>
        <taxon>Enhygromyxa</taxon>
    </lineage>
</organism>
<dbReference type="SUPFAM" id="SSF47413">
    <property type="entry name" value="lambda repressor-like DNA-binding domains"/>
    <property type="match status" value="1"/>
</dbReference>
<dbReference type="CDD" id="cd00093">
    <property type="entry name" value="HTH_XRE"/>
    <property type="match status" value="1"/>
</dbReference>
<gene>
    <name evidence="2" type="ORF">DB30_00266</name>
</gene>
<dbReference type="NCBIfam" id="TIGR03830">
    <property type="entry name" value="CxxCG_CxxCG_HTH"/>
    <property type="match status" value="1"/>
</dbReference>
<evidence type="ECO:0000259" key="1">
    <source>
        <dbReference type="PROSITE" id="PS50943"/>
    </source>
</evidence>
<comment type="caution">
    <text evidence="2">The sequence shown here is derived from an EMBL/GenBank/DDBJ whole genome shotgun (WGS) entry which is preliminary data.</text>
</comment>